<keyword evidence="1" id="KW-0732">Signal</keyword>
<gene>
    <name evidence="2" type="ORF">E4L96_17045</name>
</gene>
<dbReference type="OrthoDB" id="8776953at2"/>
<dbReference type="AlphaFoldDB" id="A0A4Y9S3U3"/>
<accession>A0A4Y9S3U3</accession>
<comment type="caution">
    <text evidence="2">The sequence shown here is derived from an EMBL/GenBank/DDBJ whole genome shotgun (WGS) entry which is preliminary data.</text>
</comment>
<proteinExistence type="predicted"/>
<feature type="signal peptide" evidence="1">
    <location>
        <begin position="1"/>
        <end position="24"/>
    </location>
</feature>
<protein>
    <submittedName>
        <fullName evidence="2">Uncharacterized protein</fullName>
    </submittedName>
</protein>
<reference evidence="2 3" key="1">
    <citation type="submission" date="2019-03" db="EMBL/GenBank/DDBJ databases">
        <title>Draft Genome Sequence of Massilia arenosa sp. nov., a Novel Massilia Species Isolated from a Sandy-loam Maize Soil.</title>
        <authorList>
            <person name="Raths R."/>
            <person name="Peta V."/>
            <person name="Bucking H."/>
        </authorList>
    </citation>
    <scope>NUCLEOTIDE SEQUENCE [LARGE SCALE GENOMIC DNA]</scope>
    <source>
        <strain evidence="2 3">MC02</strain>
    </source>
</reference>
<keyword evidence="3" id="KW-1185">Reference proteome</keyword>
<evidence type="ECO:0000313" key="2">
    <source>
        <dbReference type="EMBL" id="TFW16078.1"/>
    </source>
</evidence>
<dbReference type="Proteomes" id="UP000298438">
    <property type="component" value="Unassembled WGS sequence"/>
</dbReference>
<dbReference type="RefSeq" id="WP_135208411.1">
    <property type="nucleotide sequence ID" value="NZ_SPVF01000219.1"/>
</dbReference>
<dbReference type="EMBL" id="SPVF01000219">
    <property type="protein sequence ID" value="TFW16078.1"/>
    <property type="molecule type" value="Genomic_DNA"/>
</dbReference>
<sequence>MLSTARNRALFCAAIVLVCFGVGAEEMQGALSCESTDGEASELVHAQSGVRRIQPHVLEIRTKKGVRRFSDQPPHTDGEMGGVHWRYCGFNSDMKAHLIGRTDAGIHSGELLMIESGKRIPAGHTVLVSPRGKMYLAIEQNAGEDGENWSIHDRAGKTLWKGYAGTITTVDGVETVTATFDRPAWVANDRLTARSICAGSKIEGTVSLTVSLRGTSAWQGQVKCEPND</sequence>
<evidence type="ECO:0000256" key="1">
    <source>
        <dbReference type="SAM" id="SignalP"/>
    </source>
</evidence>
<feature type="chain" id="PRO_5021394876" evidence="1">
    <location>
        <begin position="25"/>
        <end position="228"/>
    </location>
</feature>
<name>A0A4Y9S3U3_9BURK</name>
<evidence type="ECO:0000313" key="3">
    <source>
        <dbReference type="Proteomes" id="UP000298438"/>
    </source>
</evidence>
<organism evidence="2 3">
    <name type="scientific">Zemynaea arenosa</name>
    <dbReference type="NCBI Taxonomy" id="2561931"/>
    <lineage>
        <taxon>Bacteria</taxon>
        <taxon>Pseudomonadati</taxon>
        <taxon>Pseudomonadota</taxon>
        <taxon>Betaproteobacteria</taxon>
        <taxon>Burkholderiales</taxon>
        <taxon>Oxalobacteraceae</taxon>
        <taxon>Telluria group</taxon>
        <taxon>Zemynaea</taxon>
    </lineage>
</organism>